<dbReference type="GO" id="GO:0005737">
    <property type="term" value="C:cytoplasm"/>
    <property type="evidence" value="ECO:0007669"/>
    <property type="project" value="InterPro"/>
</dbReference>
<evidence type="ECO:0000313" key="7">
    <source>
        <dbReference type="Proteomes" id="UP000215788"/>
    </source>
</evidence>
<name>A0A266NA18_9PSED</name>
<protein>
    <submittedName>
        <fullName evidence="6">Toxin</fullName>
    </submittedName>
</protein>
<feature type="domain" description="Insecticide toxin TcdB middle/C-terminal" evidence="4">
    <location>
        <begin position="877"/>
        <end position="1016"/>
    </location>
</feature>
<dbReference type="SUPFAM" id="SSF69318">
    <property type="entry name" value="Integrin alpha N-terminal domain"/>
    <property type="match status" value="1"/>
</dbReference>
<dbReference type="InterPro" id="IPR028994">
    <property type="entry name" value="Integrin_alpha_N"/>
</dbReference>
<accession>A0A266NA18</accession>
<dbReference type="EMBL" id="NQKI01000015">
    <property type="protein sequence ID" value="OZY59364.1"/>
    <property type="molecule type" value="Genomic_DNA"/>
</dbReference>
<comment type="caution">
    <text evidence="6">The sequence shown here is derived from an EMBL/GenBank/DDBJ whole genome shotgun (WGS) entry which is preliminary data.</text>
</comment>
<dbReference type="RefSeq" id="WP_094993563.1">
    <property type="nucleotide sequence ID" value="NZ_NQKI01000015.1"/>
</dbReference>
<dbReference type="Pfam" id="PF12256">
    <property type="entry name" value="TcdB_toxin_midN"/>
    <property type="match status" value="1"/>
</dbReference>
<keyword evidence="2" id="KW-0964">Secreted</keyword>
<evidence type="ECO:0000256" key="3">
    <source>
        <dbReference type="ARBA" id="ARBA00023026"/>
    </source>
</evidence>
<dbReference type="Pfam" id="PF03534">
    <property type="entry name" value="SpvB"/>
    <property type="match status" value="1"/>
</dbReference>
<dbReference type="InterPro" id="IPR003284">
    <property type="entry name" value="Sal_SpvB"/>
</dbReference>
<evidence type="ECO:0000256" key="2">
    <source>
        <dbReference type="ARBA" id="ARBA00022525"/>
    </source>
</evidence>
<reference evidence="6 7" key="1">
    <citation type="submission" date="2017-08" db="EMBL/GenBank/DDBJ databases">
        <title>Genomic and metabolic characterisation of spoilage-associated Pseudomonas species.</title>
        <authorList>
            <person name="Stanborough T."/>
            <person name="Fegan N."/>
            <person name="Powell S.M."/>
            <person name="Singh T."/>
            <person name="Tamplin M.L."/>
            <person name="Chandry P.S."/>
        </authorList>
    </citation>
    <scope>NUCLEOTIDE SEQUENCE [LARGE SCALE GENOMIC DNA]</scope>
    <source>
        <strain evidence="6 7">L1802</strain>
    </source>
</reference>
<evidence type="ECO:0000313" key="6">
    <source>
        <dbReference type="EMBL" id="OZY59364.1"/>
    </source>
</evidence>
<dbReference type="Pfam" id="PF12255">
    <property type="entry name" value="TcdB_toxin_midC"/>
    <property type="match status" value="1"/>
</dbReference>
<dbReference type="GO" id="GO:0005576">
    <property type="term" value="C:extracellular region"/>
    <property type="evidence" value="ECO:0007669"/>
    <property type="project" value="UniProtKB-SubCell"/>
</dbReference>
<proteinExistence type="predicted"/>
<keyword evidence="3" id="KW-0843">Virulence</keyword>
<evidence type="ECO:0000256" key="1">
    <source>
        <dbReference type="ARBA" id="ARBA00004613"/>
    </source>
</evidence>
<dbReference type="InterPro" id="IPR022045">
    <property type="entry name" value="TcdB_toxin_mid/N"/>
</dbReference>
<feature type="domain" description="Insecticide toxin TcdB middle/N-terminal" evidence="5">
    <location>
        <begin position="660"/>
        <end position="827"/>
    </location>
</feature>
<comment type="subcellular location">
    <subcellularLocation>
        <location evidence="1">Secreted</location>
    </subcellularLocation>
</comment>
<organism evidence="6 7">
    <name type="scientific">Pseudomonas lundensis</name>
    <dbReference type="NCBI Taxonomy" id="86185"/>
    <lineage>
        <taxon>Bacteria</taxon>
        <taxon>Pseudomonadati</taxon>
        <taxon>Pseudomonadota</taxon>
        <taxon>Gammaproteobacteria</taxon>
        <taxon>Pseudomonadales</taxon>
        <taxon>Pseudomonadaceae</taxon>
        <taxon>Pseudomonas</taxon>
    </lineage>
</organism>
<dbReference type="OrthoDB" id="6510336at2"/>
<dbReference type="InterPro" id="IPR022044">
    <property type="entry name" value="TcdB_toxin_mid/C"/>
</dbReference>
<evidence type="ECO:0000259" key="4">
    <source>
        <dbReference type="Pfam" id="PF12255"/>
    </source>
</evidence>
<gene>
    <name evidence="6" type="ORF">CJF39_11620</name>
</gene>
<dbReference type="Proteomes" id="UP000215788">
    <property type="component" value="Unassembled WGS sequence"/>
</dbReference>
<evidence type="ECO:0000259" key="5">
    <source>
        <dbReference type="Pfam" id="PF12256"/>
    </source>
</evidence>
<dbReference type="PRINTS" id="PR01341">
    <property type="entry name" value="SALSPVBPROT"/>
</dbReference>
<sequence length="1505" mass="168133">MTTPPEHTVADAFTPSLPKGGGAIQSIGTGWGALGMTGESSFSVPLPISPGRGFTPSLSLNYSSALGNGPFGIGWAASPGSIRRNTQTGVPRYTAADEFLGPSGMELRAEKNQQGVIQTTTIQQFNGLPLDTAYRVTRYFPRVESTFDRVEHWTCSADPAGFWLIHSADGNLHVFGKTPGARCADPHTPHHVAQWLLEESLTPSGEQIYYQYKQEQITADTAPVRDFSAQRYLQRVCYGNRQPRTHLALWTAPSLAPLQWHFELLFDYGERTTDLTQTPSYAERAVWQERPDPYFNYAYGFELGSRRLCQQILMFHYFPDETAMGSEPVLVRRLLLEYGTSEHRGSFLNAVHSQAFDASGVASHWPPVEFSYSPFTLSNTPAQYAAFDALQGPGDGQHYQLVDLYCDGMPGVLYSQDRLWHYREPVRDPAGLTTDAVSYGPLQTLPEMPVATDRESLRQTLADLNGDGQLEWIIAQPALGGFFTLNARRRWSSFAPFAALPTEFFHPQGQLADLMGNGVPDLSLIGPRSVRLYINQPEDGFEPGQDVAHDADDDDGLPVLSRSPGTEVVAFSDILGSGQQHLIRIRHHEIKCWPNLGNGRFGKGFVFATLPFSYAEFDASRVLLADLDGSGATDVLYLQSEHALIFMNLFGTGLAPSPTQLPWPQNLRYDRSCTVSTADLQGLGCSSLIVTMPHATPPHWRYDFVQAKPYLLVSTDNNMGASGSLTYRSSAQEWLDEKHQRALERRPAICGVPFALHLVTRQQQTDAISGNRLTQQVKYREGFYNSVERKFQGFGFLLETDTEVSGSDTPDNRHTQTLLRKSWFHTGKATDMLRRDYFNLDTRAQPLGYTLISRLQPGDTDDTLIAEAVTPAHRQDINYALSGSLMRQEIFAARDPAPTAVPYSVSQNRFLVRQVNGRSSVLPLLLESISYRYEREPEDPGCQHTLNLRWDTFGGLTHSVTVHYARRKTPQDSPPFSEPHHIQWWQDTHDPAQQTYYLTESRAQYIHLDQPQRWRLHLPYRQRANALVLAKGTTAHTLAPERISYERFIDQSAQSPLGADAQRTLGGLSTQYYQDVQTASPYPLGTADFLALPDHTETAELDEQALKAYENLPDLPGAEPFNLTQALTAAHYHPASAFLPDSAAPISLWSIKKNLTQYRSAQGFYRARSVRPTESHGVTTLEHDPYYCHIAKVQTADGCTTRAVYDYRLQLPVRVTDPQGTEQHARYDAFGHLQVSSYFGQEQGVPVGFAPLSQYRRPADDSPDSAIKSPQAALNKAASASFYTPFSWMGQIAVPALRPEWVAQGYVLPSGHIRARARQATLNLGDESQRQLSELIQRARREPVHAVVLQADRYPSATEPEEALIRISLTCSDGFGRSLQTKQLAPGGMAYSVNDNGALNVDTDGKPVSEYSETRWRVSSRVEYNNKGLAIRNYRPYFANHHRYINDASLRVSGYSDQVFYDALGRATHTLNARGDLSRQTYCTWYTITEDENDTYGLEQDLPAD</sequence>